<dbReference type="Pfam" id="PF14111">
    <property type="entry name" value="DUF4283"/>
    <property type="match status" value="1"/>
</dbReference>
<dbReference type="Proteomes" id="UP001227230">
    <property type="component" value="Chromosome 14"/>
</dbReference>
<feature type="region of interest" description="Disordered" evidence="1">
    <location>
        <begin position="1"/>
        <end position="31"/>
    </location>
</feature>
<accession>A0ABY9D5R7</accession>
<evidence type="ECO:0000313" key="3">
    <source>
        <dbReference type="EMBL" id="WKA02868.1"/>
    </source>
</evidence>
<proteinExistence type="predicted"/>
<dbReference type="PANTHER" id="PTHR34427">
    <property type="entry name" value="DUF4283 DOMAIN PROTEIN"/>
    <property type="match status" value="1"/>
</dbReference>
<keyword evidence="4" id="KW-1185">Reference proteome</keyword>
<feature type="compositionally biased region" description="Basic and acidic residues" evidence="1">
    <location>
        <begin position="1"/>
        <end position="19"/>
    </location>
</feature>
<gene>
    <name evidence="3" type="ORF">VitviT2T_021018</name>
</gene>
<dbReference type="EMBL" id="CP126661">
    <property type="protein sequence ID" value="WKA02868.1"/>
    <property type="molecule type" value="Genomic_DNA"/>
</dbReference>
<feature type="domain" description="DUF4283" evidence="2">
    <location>
        <begin position="27"/>
        <end position="97"/>
    </location>
</feature>
<dbReference type="InterPro" id="IPR025558">
    <property type="entry name" value="DUF4283"/>
</dbReference>
<feature type="compositionally biased region" description="Acidic residues" evidence="1">
    <location>
        <begin position="20"/>
        <end position="31"/>
    </location>
</feature>
<dbReference type="PANTHER" id="PTHR34427:SF5">
    <property type="entry name" value="DUF4283 DOMAIN-CONTAINING PROTEIN"/>
    <property type="match status" value="1"/>
</dbReference>
<evidence type="ECO:0000256" key="1">
    <source>
        <dbReference type="SAM" id="MobiDB-lite"/>
    </source>
</evidence>
<name>A0ABY9D5R7_VITVI</name>
<organism evidence="3 4">
    <name type="scientific">Vitis vinifera</name>
    <name type="common">Grape</name>
    <dbReference type="NCBI Taxonomy" id="29760"/>
    <lineage>
        <taxon>Eukaryota</taxon>
        <taxon>Viridiplantae</taxon>
        <taxon>Streptophyta</taxon>
        <taxon>Embryophyta</taxon>
        <taxon>Tracheophyta</taxon>
        <taxon>Spermatophyta</taxon>
        <taxon>Magnoliopsida</taxon>
        <taxon>eudicotyledons</taxon>
        <taxon>Gunneridae</taxon>
        <taxon>Pentapetalae</taxon>
        <taxon>rosids</taxon>
        <taxon>Vitales</taxon>
        <taxon>Vitaceae</taxon>
        <taxon>Viteae</taxon>
        <taxon>Vitis</taxon>
    </lineage>
</organism>
<protein>
    <recommendedName>
        <fullName evidence="2">DUF4283 domain-containing protein</fullName>
    </recommendedName>
</protein>
<evidence type="ECO:0000313" key="4">
    <source>
        <dbReference type="Proteomes" id="UP001227230"/>
    </source>
</evidence>
<evidence type="ECO:0000259" key="2">
    <source>
        <dbReference type="Pfam" id="PF14111"/>
    </source>
</evidence>
<sequence length="138" mass="15469">MKGEGENTPARELKIRRGLEEDEGGTGDGEDLEKLGKFLANSWGLKGRLGLARLERNRILLEFELLDEAQRALLSGERTMGGLRLRFEHWSPKTGCREEEEQSNEVCVRIFEVPVSLWNPTVLSRVGDECGGFVAIDP</sequence>
<reference evidence="3 4" key="1">
    <citation type="journal article" date="2023" name="Hortic Res">
        <title>The complete reference genome for grapevine (Vitis vinifera L.) genetics and breeding.</title>
        <authorList>
            <person name="Shi X."/>
            <person name="Cao S."/>
            <person name="Wang X."/>
            <person name="Huang S."/>
            <person name="Wang Y."/>
            <person name="Liu Z."/>
            <person name="Liu W."/>
            <person name="Leng X."/>
            <person name="Peng Y."/>
            <person name="Wang N."/>
            <person name="Wang Y."/>
            <person name="Ma Z."/>
            <person name="Xu X."/>
            <person name="Zhang F."/>
            <person name="Xue H."/>
            <person name="Zhong H."/>
            <person name="Wang Y."/>
            <person name="Zhang K."/>
            <person name="Velt A."/>
            <person name="Avia K."/>
            <person name="Holtgrawe D."/>
            <person name="Grimplet J."/>
            <person name="Matus J.T."/>
            <person name="Ware D."/>
            <person name="Wu X."/>
            <person name="Wang H."/>
            <person name="Liu C."/>
            <person name="Fang Y."/>
            <person name="Rustenholz C."/>
            <person name="Cheng Z."/>
            <person name="Xiao H."/>
            <person name="Zhou Y."/>
        </authorList>
    </citation>
    <scope>NUCLEOTIDE SEQUENCE [LARGE SCALE GENOMIC DNA]</scope>
    <source>
        <strain evidence="4">cv. Pinot noir / PN40024</strain>
        <tissue evidence="3">Leaf</tissue>
    </source>
</reference>